<dbReference type="Proteomes" id="UP000184389">
    <property type="component" value="Unassembled WGS sequence"/>
</dbReference>
<organism evidence="3 4">
    <name type="scientific">Sporanaerobacter acetigenes DSM 13106</name>
    <dbReference type="NCBI Taxonomy" id="1123281"/>
    <lineage>
        <taxon>Bacteria</taxon>
        <taxon>Bacillati</taxon>
        <taxon>Bacillota</taxon>
        <taxon>Tissierellia</taxon>
        <taxon>Tissierellales</taxon>
        <taxon>Sporanaerobacteraceae</taxon>
        <taxon>Sporanaerobacter</taxon>
    </lineage>
</organism>
<dbReference type="Pfam" id="PF16169">
    <property type="entry name" value="DUF4872"/>
    <property type="match status" value="1"/>
</dbReference>
<proteinExistence type="predicted"/>
<gene>
    <name evidence="3" type="ORF">SAMN02745180_02916</name>
</gene>
<dbReference type="RefSeq" id="WP_072745499.1">
    <property type="nucleotide sequence ID" value="NZ_FQXR01000028.1"/>
</dbReference>
<keyword evidence="4" id="KW-1185">Reference proteome</keyword>
<reference evidence="3 4" key="1">
    <citation type="submission" date="2016-11" db="EMBL/GenBank/DDBJ databases">
        <authorList>
            <person name="Jaros S."/>
            <person name="Januszkiewicz K."/>
            <person name="Wedrychowicz H."/>
        </authorList>
    </citation>
    <scope>NUCLEOTIDE SEQUENCE [LARGE SCALE GENOMIC DNA]</scope>
    <source>
        <strain evidence="3 4">DSM 13106</strain>
    </source>
</reference>
<dbReference type="Pfam" id="PF14399">
    <property type="entry name" value="BtrH_N"/>
    <property type="match status" value="1"/>
</dbReference>
<dbReference type="AlphaFoldDB" id="A0A1M5ZAT5"/>
<accession>A0A1M5ZAT5</accession>
<dbReference type="InterPro" id="IPR032369">
    <property type="entry name" value="DUF4872"/>
</dbReference>
<dbReference type="EMBL" id="FQXR01000028">
    <property type="protein sequence ID" value="SHI21330.1"/>
    <property type="molecule type" value="Genomic_DNA"/>
</dbReference>
<feature type="domain" description="DUF4872" evidence="2">
    <location>
        <begin position="162"/>
        <end position="334"/>
    </location>
</feature>
<feature type="domain" description="Butirosin biosynthesis protein H N-terminal" evidence="1">
    <location>
        <begin position="19"/>
        <end position="139"/>
    </location>
</feature>
<evidence type="ECO:0000313" key="3">
    <source>
        <dbReference type="EMBL" id="SHI21330.1"/>
    </source>
</evidence>
<sequence>MKIKIISKFTHKPDITTQCRLNSIADIFQYNGIKLSEEMCFGLGEALTFEYWLDTSSKFPTIIINGFDFNMENRLFNKFNVKRIIHYNSKIDNEDIINCINKNDLVMVDLDRYYLEYLDITKAHFGFHSVIIIGYKIENKILYWGIIDGLKKELIWYPDKKLRIARDSTCGILKSNKWYEFDCQNVTNKRIENLKYSIIKDSINNLSKKMLFSESLGINALMKFSNEIGKCINYDKNIKDIMKIEFFFIYKCIKEFEYTGTLSRRIYAKFLKECTELYGYEFLRNAFIQMDEIADEWEKLSEVSIAENDIENKALLVSAQIIKIYEMEKQVYEYLKDNTK</sequence>
<evidence type="ECO:0008006" key="5">
    <source>
        <dbReference type="Google" id="ProtNLM"/>
    </source>
</evidence>
<name>A0A1M5ZAT5_9FIRM</name>
<evidence type="ECO:0000313" key="4">
    <source>
        <dbReference type="Proteomes" id="UP000184389"/>
    </source>
</evidence>
<evidence type="ECO:0000259" key="1">
    <source>
        <dbReference type="Pfam" id="PF14399"/>
    </source>
</evidence>
<dbReference type="InterPro" id="IPR026935">
    <property type="entry name" value="BtrH_N"/>
</dbReference>
<protein>
    <recommendedName>
        <fullName evidence="5">Butirosin biosynthesis protein H, N-terminal</fullName>
    </recommendedName>
</protein>
<dbReference type="OrthoDB" id="4075615at2"/>
<evidence type="ECO:0000259" key="2">
    <source>
        <dbReference type="Pfam" id="PF16169"/>
    </source>
</evidence>
<dbReference type="STRING" id="1123281.SAMN02745180_02916"/>